<dbReference type="InterPro" id="IPR032727">
    <property type="entry name" value="CLAMP"/>
</dbReference>
<dbReference type="EMBL" id="BRZM01000762">
    <property type="protein sequence ID" value="GLD71828.1"/>
    <property type="molecule type" value="Genomic_DNA"/>
</dbReference>
<evidence type="ECO:0000313" key="3">
    <source>
        <dbReference type="Proteomes" id="UP001279410"/>
    </source>
</evidence>
<dbReference type="Proteomes" id="UP001279410">
    <property type="component" value="Unassembled WGS sequence"/>
</dbReference>
<organism evidence="2 3">
    <name type="scientific">Lates japonicus</name>
    <name type="common">Japanese lates</name>
    <dbReference type="NCBI Taxonomy" id="270547"/>
    <lineage>
        <taxon>Eukaryota</taxon>
        <taxon>Metazoa</taxon>
        <taxon>Chordata</taxon>
        <taxon>Craniata</taxon>
        <taxon>Vertebrata</taxon>
        <taxon>Euteleostomi</taxon>
        <taxon>Actinopterygii</taxon>
        <taxon>Neopterygii</taxon>
        <taxon>Teleostei</taxon>
        <taxon>Neoteleostei</taxon>
        <taxon>Acanthomorphata</taxon>
        <taxon>Carangaria</taxon>
        <taxon>Carangaria incertae sedis</taxon>
        <taxon>Centropomidae</taxon>
        <taxon>Lates</taxon>
    </lineage>
</organism>
<name>A0AAD3NG48_LATJO</name>
<reference evidence="2" key="1">
    <citation type="submission" date="2022-08" db="EMBL/GenBank/DDBJ databases">
        <title>Genome sequencing of akame (Lates japonicus).</title>
        <authorList>
            <person name="Hashiguchi Y."/>
            <person name="Takahashi H."/>
        </authorList>
    </citation>
    <scope>NUCLEOTIDE SEQUENCE</scope>
    <source>
        <strain evidence="2">Kochi</strain>
    </source>
</reference>
<proteinExistence type="predicted"/>
<evidence type="ECO:0000256" key="1">
    <source>
        <dbReference type="SAM" id="MobiDB-lite"/>
    </source>
</evidence>
<feature type="region of interest" description="Disordered" evidence="1">
    <location>
        <begin position="1"/>
        <end position="22"/>
    </location>
</feature>
<protein>
    <submittedName>
        <fullName evidence="2">Uncharacterized protein</fullName>
    </submittedName>
</protein>
<sequence>MATTQSVNMSGAATRREKTGLQRAGVSEQWEALAADEQLSGHQLQSELRGILGFRDHQTCMKEAALLDCYVCGFCWAKEVNLTPTQTSFTMTVLHMLLDNIREKQMSLVENVMEFAKALAAACQCSTSEQETTSLLDREEASEFISYIRNSLFRRYRLYELLLTTPREELLTGTERTTEVFRCQDVLTPLEEGISTHLYLQ</sequence>
<gene>
    <name evidence="2" type="ORF">AKAME5_002315200</name>
</gene>
<keyword evidence="3" id="KW-1185">Reference proteome</keyword>
<feature type="compositionally biased region" description="Polar residues" evidence="1">
    <location>
        <begin position="1"/>
        <end position="11"/>
    </location>
</feature>
<dbReference type="PANTHER" id="PTHR28457">
    <property type="entry name" value="COILED-COIL DOMAIN-CONTAINING PROTEIN 189"/>
    <property type="match status" value="1"/>
</dbReference>
<dbReference type="PANTHER" id="PTHR28457:SF3">
    <property type="entry name" value="CILIARY-ASSOCIATED CALCIUM-BINDING COILED-COIL PROTEIN 1"/>
    <property type="match status" value="1"/>
</dbReference>
<dbReference type="Pfam" id="PF14769">
    <property type="entry name" value="CLAMP"/>
    <property type="match status" value="1"/>
</dbReference>
<evidence type="ECO:0000313" key="2">
    <source>
        <dbReference type="EMBL" id="GLD71828.1"/>
    </source>
</evidence>
<comment type="caution">
    <text evidence="2">The sequence shown here is derived from an EMBL/GenBank/DDBJ whole genome shotgun (WGS) entry which is preliminary data.</text>
</comment>
<accession>A0AAD3NG48</accession>
<dbReference type="AlphaFoldDB" id="A0AAD3NG48"/>